<organism evidence="3">
    <name type="scientific">marine sediment metagenome</name>
    <dbReference type="NCBI Taxonomy" id="412755"/>
    <lineage>
        <taxon>unclassified sequences</taxon>
        <taxon>metagenomes</taxon>
        <taxon>ecological metagenomes</taxon>
    </lineage>
</organism>
<protein>
    <recommendedName>
        <fullName evidence="4">Isoprenyl transferase</fullName>
    </recommendedName>
</protein>
<dbReference type="InterPro" id="IPR018520">
    <property type="entry name" value="UPP_synth-like_CS"/>
</dbReference>
<gene>
    <name evidence="3" type="ORF">S12H4_28574</name>
</gene>
<evidence type="ECO:0000256" key="1">
    <source>
        <dbReference type="ARBA" id="ARBA00001946"/>
    </source>
</evidence>
<dbReference type="InterPro" id="IPR001441">
    <property type="entry name" value="UPP_synth-like"/>
</dbReference>
<dbReference type="InterPro" id="IPR036424">
    <property type="entry name" value="UPP_synth-like_sf"/>
</dbReference>
<dbReference type="SUPFAM" id="SSF64005">
    <property type="entry name" value="Undecaprenyl diphosphate synthase"/>
    <property type="match status" value="1"/>
</dbReference>
<comment type="caution">
    <text evidence="3">The sequence shown here is derived from an EMBL/GenBank/DDBJ whole genome shotgun (WGS) entry which is preliminary data.</text>
</comment>
<reference evidence="3" key="1">
    <citation type="journal article" date="2014" name="Front. Microbiol.">
        <title>High frequency of phylogenetically diverse reductive dehalogenase-homologous genes in deep subseafloor sedimentary metagenomes.</title>
        <authorList>
            <person name="Kawai M."/>
            <person name="Futagami T."/>
            <person name="Toyoda A."/>
            <person name="Takaki Y."/>
            <person name="Nishi S."/>
            <person name="Hori S."/>
            <person name="Arai W."/>
            <person name="Tsubouchi T."/>
            <person name="Morono Y."/>
            <person name="Uchiyama I."/>
            <person name="Ito T."/>
            <person name="Fujiyama A."/>
            <person name="Inagaki F."/>
            <person name="Takami H."/>
        </authorList>
    </citation>
    <scope>NUCLEOTIDE SEQUENCE</scope>
    <source>
        <strain evidence="3">Expedition CK06-06</strain>
    </source>
</reference>
<dbReference type="PANTHER" id="PTHR10291:SF0">
    <property type="entry name" value="DEHYDRODOLICHYL DIPHOSPHATE SYNTHASE 2"/>
    <property type="match status" value="1"/>
</dbReference>
<proteinExistence type="predicted"/>
<keyword evidence="2" id="KW-0808">Transferase</keyword>
<dbReference type="Gene3D" id="3.40.1180.10">
    <property type="entry name" value="Decaprenyl diphosphate synthase-like"/>
    <property type="match status" value="1"/>
</dbReference>
<evidence type="ECO:0008006" key="4">
    <source>
        <dbReference type="Google" id="ProtNLM"/>
    </source>
</evidence>
<dbReference type="GO" id="GO:0045547">
    <property type="term" value="F:ditrans,polycis-polyprenyl diphosphate synthase [(2E,6E)-farnesyl diphosphate specific] activity"/>
    <property type="evidence" value="ECO:0007669"/>
    <property type="project" value="TreeGrafter"/>
</dbReference>
<evidence type="ECO:0000256" key="2">
    <source>
        <dbReference type="ARBA" id="ARBA00022679"/>
    </source>
</evidence>
<name>X1UE70_9ZZZZ</name>
<dbReference type="PANTHER" id="PTHR10291">
    <property type="entry name" value="DEHYDRODOLICHYL DIPHOSPHATE SYNTHASE FAMILY MEMBER"/>
    <property type="match status" value="1"/>
</dbReference>
<dbReference type="EMBL" id="BARW01016399">
    <property type="protein sequence ID" value="GAI90624.1"/>
    <property type="molecule type" value="Genomic_DNA"/>
</dbReference>
<accession>X1UE70</accession>
<dbReference type="Pfam" id="PF01255">
    <property type="entry name" value="Prenyltransf"/>
    <property type="match status" value="1"/>
</dbReference>
<evidence type="ECO:0000313" key="3">
    <source>
        <dbReference type="EMBL" id="GAI90624.1"/>
    </source>
</evidence>
<dbReference type="GO" id="GO:0016094">
    <property type="term" value="P:polyprenol biosynthetic process"/>
    <property type="evidence" value="ECO:0007669"/>
    <property type="project" value="TreeGrafter"/>
</dbReference>
<feature type="non-terminal residue" evidence="3">
    <location>
        <position position="1"/>
    </location>
</feature>
<comment type="cofactor">
    <cofactor evidence="1">
        <name>Mg(2+)</name>
        <dbReference type="ChEBI" id="CHEBI:18420"/>
    </cofactor>
</comment>
<sequence length="86" mass="10381">RLFEPAMTRPELDEKLFSRYLYTNGLPDVDLVIRTAGEFRLSNFLLWQTAHSEFYFTPTLWPDFNREELEKALRDYSERKRRFGGD</sequence>
<dbReference type="AlphaFoldDB" id="X1UE70"/>
<dbReference type="PROSITE" id="PS01066">
    <property type="entry name" value="UPP_SYNTHASE"/>
    <property type="match status" value="1"/>
</dbReference>